<dbReference type="Pfam" id="PF00271">
    <property type="entry name" value="Helicase_C"/>
    <property type="match status" value="1"/>
</dbReference>
<keyword evidence="5" id="KW-0067">ATP-binding</keyword>
<evidence type="ECO:0000256" key="1">
    <source>
        <dbReference type="ARBA" id="ARBA00010820"/>
    </source>
</evidence>
<evidence type="ECO:0000256" key="4">
    <source>
        <dbReference type="ARBA" id="ARBA00022806"/>
    </source>
</evidence>
<evidence type="ECO:0000256" key="2">
    <source>
        <dbReference type="ARBA" id="ARBA00022741"/>
    </source>
</evidence>
<evidence type="ECO:0000256" key="3">
    <source>
        <dbReference type="ARBA" id="ARBA00022801"/>
    </source>
</evidence>
<feature type="compositionally biased region" description="Gly residues" evidence="7">
    <location>
        <begin position="61"/>
        <end position="76"/>
    </location>
</feature>
<dbReference type="PANTHER" id="PTHR45766">
    <property type="entry name" value="DNA ANNEALING HELICASE AND ENDONUCLEASE ZRANB3 FAMILY MEMBER"/>
    <property type="match status" value="1"/>
</dbReference>
<dbReference type="InterPro" id="IPR001650">
    <property type="entry name" value="Helicase_C-like"/>
</dbReference>
<feature type="region of interest" description="Disordered" evidence="7">
    <location>
        <begin position="1008"/>
        <end position="1050"/>
    </location>
</feature>
<dbReference type="InterPro" id="IPR014001">
    <property type="entry name" value="Helicase_ATP-bd"/>
</dbReference>
<dbReference type="InterPro" id="IPR049730">
    <property type="entry name" value="SNF2/RAD54-like_C"/>
</dbReference>
<dbReference type="PROSITE" id="PS51467">
    <property type="entry name" value="HARP"/>
    <property type="match status" value="1"/>
</dbReference>
<name>A0A6G1D3F1_9ORYZ</name>
<dbReference type="InterPro" id="IPR027417">
    <property type="entry name" value="P-loop_NTPase"/>
</dbReference>
<feature type="domain" description="Helicase ATP-binding" evidence="8">
    <location>
        <begin position="569"/>
        <end position="741"/>
    </location>
</feature>
<dbReference type="GO" id="GO:0006281">
    <property type="term" value="P:DNA repair"/>
    <property type="evidence" value="ECO:0007669"/>
    <property type="project" value="TreeGrafter"/>
</dbReference>
<feature type="coiled-coil region" evidence="6">
    <location>
        <begin position="353"/>
        <end position="380"/>
    </location>
</feature>
<keyword evidence="6" id="KW-0175">Coiled coil</keyword>
<dbReference type="GO" id="GO:0031297">
    <property type="term" value="P:replication fork processing"/>
    <property type="evidence" value="ECO:0007669"/>
    <property type="project" value="TreeGrafter"/>
</dbReference>
<feature type="domain" description="HARP" evidence="10">
    <location>
        <begin position="457"/>
        <end position="530"/>
    </location>
</feature>
<dbReference type="PROSITE" id="PS51194">
    <property type="entry name" value="HELICASE_CTER"/>
    <property type="match status" value="1"/>
</dbReference>
<sequence>MLPTGDDPSAAAAAMSFPDADVDDDSEDGDFTDAPLMDPSDPGFPNPSSSSAAAAMPPAAGAGGSGGGVGSSSGGGGERRPLFQRLWTEEDEIVILRGFAEFTAARGTAFASHQYDTDPFYEDMRGRLQLGFSKSQLVEKLRRLKRKYRNCVSRLRGSGSSFSFRSPHEQAIFEIARNIWRPTNKHGRDGDSDDEDAVAAAAVTSAAIPVNTSPNGEIKSPTSGRQRRRRRAADFANAPATAPATTNMVQPLQPVQLPVSVPIKMDDTLPALSQTTMPITVTMEGSEPLRLPVMPPQSAVLDAEKSCLTPLFKEMVRAVINIGSNPFGAQLPEPPHGLPMEGEKWRKQRILELEVYLKRIELLQDQLDQLERDAYRKLAERKASSSAASTVYTSPATSPLPTRARAPEAAAYSPAKNNHPASRVALDSHFGKVESLSPCRLSQPNGSGNAVNNSQGNSSKVSVHLFLHPTCVIAAKFQYNQKLVDAFHKIPKASWNGKERVWMFPPSSLSIAEEVLSAVPGIAVEVQKLDPLVKRALTALAVRDLRDLYDKIPADVESKLMPFQREGVRFALQHGARTLIADEMGLGKTLQAIAVASCLHDAWPVLVISPSSLRLHWASMIQHWLNIPTEDILVVLPQTGGSNKAGYRLVYSNTKGDFHLDGVFNVISYDVVPKIKDMLLDLDFKIVIADESHFMKNAQAKRTMASLPVLQKAQYVVLLSGTPALSRPIELFTQLQALYPTVYKSVNEYGNRYCKGGFFGLYQGASNHEELHNLMKATVMIRRLKKDVLSQLPVKRRQQVFLDLSEKEMRHIRALFHELESVKIKIQSCDSKETMDSLKFAQKNLINKIYNDSAEAKIPAVLDYLGTVIEADCKFLIFAHHQPMLEAIHQHLLKKKVKCIRIDGQTPAPVRQNLVTDFQNKDDIKAAVLSIKAGGVGLTLTAASTVIFAELSWTPGDLIQAEDRAHRIGQVSSVNIYYLLANDTVDDIIWDVVQGKLENLGQMLDGQEKTLDVSQSDSRPSPSKQKTLDTYLKRCSNSTEAQPRPKNPRF</sequence>
<accession>A0A6G1D3F1</accession>
<protein>
    <submittedName>
        <fullName evidence="11">Uncharacterized protein</fullName>
    </submittedName>
</protein>
<dbReference type="FunFam" id="3.40.50.300:FF:001501">
    <property type="entry name" value="Chromatin remodeling factor18"/>
    <property type="match status" value="1"/>
</dbReference>
<dbReference type="GO" id="GO:0004520">
    <property type="term" value="F:DNA endonuclease activity"/>
    <property type="evidence" value="ECO:0007669"/>
    <property type="project" value="TreeGrafter"/>
</dbReference>
<dbReference type="InterPro" id="IPR010003">
    <property type="entry name" value="HARP_dom"/>
</dbReference>
<keyword evidence="3" id="KW-0378">Hydrolase</keyword>
<proteinExistence type="inferred from homology"/>
<feature type="compositionally biased region" description="Polar residues" evidence="7">
    <location>
        <begin position="1012"/>
        <end position="1025"/>
    </location>
</feature>
<dbReference type="GO" id="GO:0005524">
    <property type="term" value="F:ATP binding"/>
    <property type="evidence" value="ECO:0007669"/>
    <property type="project" value="UniProtKB-KW"/>
</dbReference>
<dbReference type="SUPFAM" id="SSF52540">
    <property type="entry name" value="P-loop containing nucleoside triphosphate hydrolases"/>
    <property type="match status" value="2"/>
</dbReference>
<dbReference type="Pfam" id="PF04504">
    <property type="entry name" value="GeBP-like_DBD"/>
    <property type="match status" value="1"/>
</dbReference>
<dbReference type="AlphaFoldDB" id="A0A6G1D3F1"/>
<feature type="compositionally biased region" description="Acidic residues" evidence="7">
    <location>
        <begin position="20"/>
        <end position="31"/>
    </location>
</feature>
<feature type="compositionally biased region" description="Low complexity" evidence="7">
    <location>
        <begin position="46"/>
        <end position="60"/>
    </location>
</feature>
<feature type="region of interest" description="Disordered" evidence="7">
    <location>
        <begin position="1"/>
        <end position="80"/>
    </location>
</feature>
<reference evidence="11 12" key="1">
    <citation type="submission" date="2019-11" db="EMBL/GenBank/DDBJ databases">
        <title>Whole genome sequence of Oryza granulata.</title>
        <authorList>
            <person name="Li W."/>
        </authorList>
    </citation>
    <scope>NUCLEOTIDE SEQUENCE [LARGE SCALE GENOMIC DNA]</scope>
    <source>
        <strain evidence="12">cv. Menghai</strain>
        <tissue evidence="11">Leaf</tissue>
    </source>
</reference>
<dbReference type="OrthoDB" id="2801544at2759"/>
<keyword evidence="2" id="KW-0547">Nucleotide-binding</keyword>
<evidence type="ECO:0000259" key="10">
    <source>
        <dbReference type="PROSITE" id="PS51467"/>
    </source>
</evidence>
<dbReference type="CDD" id="cd18793">
    <property type="entry name" value="SF2_C_SNF"/>
    <property type="match status" value="1"/>
</dbReference>
<feature type="region of interest" description="Disordered" evidence="7">
    <location>
        <begin position="386"/>
        <end position="419"/>
    </location>
</feature>
<evidence type="ECO:0000256" key="7">
    <source>
        <dbReference type="SAM" id="MobiDB-lite"/>
    </source>
</evidence>
<evidence type="ECO:0000256" key="5">
    <source>
        <dbReference type="ARBA" id="ARBA00022840"/>
    </source>
</evidence>
<dbReference type="InterPro" id="IPR038718">
    <property type="entry name" value="SNF2-like_sf"/>
</dbReference>
<dbReference type="SMART" id="SM00487">
    <property type="entry name" value="DEXDc"/>
    <property type="match status" value="1"/>
</dbReference>
<feature type="region of interest" description="Disordered" evidence="7">
    <location>
        <begin position="209"/>
        <end position="242"/>
    </location>
</feature>
<dbReference type="Pfam" id="PF00176">
    <property type="entry name" value="SNF2-rel_dom"/>
    <property type="match status" value="1"/>
</dbReference>
<keyword evidence="12" id="KW-1185">Reference proteome</keyword>
<dbReference type="PANTHER" id="PTHR45766:SF3">
    <property type="entry name" value="DNA ANNEALING HELICASE AND ENDONUCLEASE ZRANB3"/>
    <property type="match status" value="1"/>
</dbReference>
<dbReference type="Proteomes" id="UP000479710">
    <property type="component" value="Unassembled WGS sequence"/>
</dbReference>
<dbReference type="SMART" id="SM00490">
    <property type="entry name" value="HELICc"/>
    <property type="match status" value="1"/>
</dbReference>
<organism evidence="11 12">
    <name type="scientific">Oryza meyeriana var. granulata</name>
    <dbReference type="NCBI Taxonomy" id="110450"/>
    <lineage>
        <taxon>Eukaryota</taxon>
        <taxon>Viridiplantae</taxon>
        <taxon>Streptophyta</taxon>
        <taxon>Embryophyta</taxon>
        <taxon>Tracheophyta</taxon>
        <taxon>Spermatophyta</taxon>
        <taxon>Magnoliopsida</taxon>
        <taxon>Liliopsida</taxon>
        <taxon>Poales</taxon>
        <taxon>Poaceae</taxon>
        <taxon>BOP clade</taxon>
        <taxon>Oryzoideae</taxon>
        <taxon>Oryzeae</taxon>
        <taxon>Oryzinae</taxon>
        <taxon>Oryza</taxon>
        <taxon>Oryza meyeriana</taxon>
    </lineage>
</organism>
<gene>
    <name evidence="11" type="ORF">E2562_013312</name>
</gene>
<keyword evidence="4" id="KW-0347">Helicase</keyword>
<dbReference type="InterPro" id="IPR053932">
    <property type="entry name" value="GeBP-like_DBD"/>
</dbReference>
<dbReference type="FunFam" id="3.40.50.10810:FF:000044">
    <property type="entry name" value="Chromatin remodeling factor18"/>
    <property type="match status" value="1"/>
</dbReference>
<evidence type="ECO:0000256" key="6">
    <source>
        <dbReference type="SAM" id="Coils"/>
    </source>
</evidence>
<comment type="similarity">
    <text evidence="1">Belongs to the GeBP family.</text>
</comment>
<dbReference type="CDD" id="cd18010">
    <property type="entry name" value="DEXHc_HARP_SMARCAL1"/>
    <property type="match status" value="1"/>
</dbReference>
<dbReference type="Gene3D" id="3.40.50.10810">
    <property type="entry name" value="Tandem AAA-ATPase domain"/>
    <property type="match status" value="1"/>
</dbReference>
<dbReference type="GO" id="GO:0016787">
    <property type="term" value="F:hydrolase activity"/>
    <property type="evidence" value="ECO:0007669"/>
    <property type="project" value="UniProtKB-KW"/>
</dbReference>
<dbReference type="GO" id="GO:0004386">
    <property type="term" value="F:helicase activity"/>
    <property type="evidence" value="ECO:0007669"/>
    <property type="project" value="UniProtKB-KW"/>
</dbReference>
<feature type="domain" description="Helicase C-terminal" evidence="9">
    <location>
        <begin position="861"/>
        <end position="1012"/>
    </location>
</feature>
<dbReference type="Gene3D" id="3.40.50.300">
    <property type="entry name" value="P-loop containing nucleotide triphosphate hydrolases"/>
    <property type="match status" value="1"/>
</dbReference>
<dbReference type="EMBL" id="SPHZ02000007">
    <property type="protein sequence ID" value="KAF0906931.1"/>
    <property type="molecule type" value="Genomic_DNA"/>
</dbReference>
<evidence type="ECO:0000313" key="12">
    <source>
        <dbReference type="Proteomes" id="UP000479710"/>
    </source>
</evidence>
<evidence type="ECO:0000259" key="8">
    <source>
        <dbReference type="PROSITE" id="PS51192"/>
    </source>
</evidence>
<feature type="compositionally biased region" description="Low complexity" evidence="7">
    <location>
        <begin position="1"/>
        <end position="19"/>
    </location>
</feature>
<dbReference type="PROSITE" id="PS51192">
    <property type="entry name" value="HELICASE_ATP_BIND_1"/>
    <property type="match status" value="1"/>
</dbReference>
<evidence type="ECO:0000313" key="11">
    <source>
        <dbReference type="EMBL" id="KAF0906931.1"/>
    </source>
</evidence>
<evidence type="ECO:0000259" key="9">
    <source>
        <dbReference type="PROSITE" id="PS51194"/>
    </source>
</evidence>
<dbReference type="InterPro" id="IPR000330">
    <property type="entry name" value="SNF2_N"/>
</dbReference>
<feature type="compositionally biased region" description="Low complexity" evidence="7">
    <location>
        <begin position="386"/>
        <end position="415"/>
    </location>
</feature>
<dbReference type="GO" id="GO:0043596">
    <property type="term" value="C:nuclear replication fork"/>
    <property type="evidence" value="ECO:0007669"/>
    <property type="project" value="TreeGrafter"/>
</dbReference>
<comment type="caution">
    <text evidence="11">The sequence shown here is derived from an EMBL/GenBank/DDBJ whole genome shotgun (WGS) entry which is preliminary data.</text>
</comment>